<dbReference type="SUPFAM" id="SSF51726">
    <property type="entry name" value="UROD/MetE-like"/>
    <property type="match status" value="1"/>
</dbReference>
<dbReference type="GO" id="GO:0006779">
    <property type="term" value="P:porphyrin-containing compound biosynthetic process"/>
    <property type="evidence" value="ECO:0007669"/>
    <property type="project" value="InterPro"/>
</dbReference>
<proteinExistence type="predicted"/>
<dbReference type="Pfam" id="PF01208">
    <property type="entry name" value="URO-D"/>
    <property type="match status" value="1"/>
</dbReference>
<dbReference type="Gene3D" id="3.20.20.210">
    <property type="match status" value="1"/>
</dbReference>
<name>X1FZ62_9ZZZZ</name>
<dbReference type="InterPro" id="IPR000257">
    <property type="entry name" value="Uroporphyrinogen_deCOase"/>
</dbReference>
<accession>X1FZ62</accession>
<comment type="caution">
    <text evidence="2">The sequence shown here is derived from an EMBL/GenBank/DDBJ whole genome shotgun (WGS) entry which is preliminary data.</text>
</comment>
<evidence type="ECO:0000313" key="2">
    <source>
        <dbReference type="EMBL" id="GAH26028.1"/>
    </source>
</evidence>
<feature type="domain" description="Uroporphyrinogen decarboxylase (URO-D)" evidence="1">
    <location>
        <begin position="221"/>
        <end position="361"/>
    </location>
</feature>
<evidence type="ECO:0000259" key="1">
    <source>
        <dbReference type="Pfam" id="PF01208"/>
    </source>
</evidence>
<dbReference type="AlphaFoldDB" id="X1FZ62"/>
<reference evidence="2" key="1">
    <citation type="journal article" date="2014" name="Front. Microbiol.">
        <title>High frequency of phylogenetically diverse reductive dehalogenase-homologous genes in deep subseafloor sedimentary metagenomes.</title>
        <authorList>
            <person name="Kawai M."/>
            <person name="Futagami T."/>
            <person name="Toyoda A."/>
            <person name="Takaki Y."/>
            <person name="Nishi S."/>
            <person name="Hori S."/>
            <person name="Arai W."/>
            <person name="Tsubouchi T."/>
            <person name="Morono Y."/>
            <person name="Uchiyama I."/>
            <person name="Ito T."/>
            <person name="Fujiyama A."/>
            <person name="Inagaki F."/>
            <person name="Takami H."/>
        </authorList>
    </citation>
    <scope>NUCLEOTIDE SEQUENCE</scope>
    <source>
        <strain evidence="2">Expedition CK06-06</strain>
    </source>
</reference>
<gene>
    <name evidence="2" type="ORF">S03H2_00295</name>
</gene>
<sequence>MKHPKPDREEFKEIILRKKIPSKVHFVELHIDKEVIKYFTETEFARPWIEPSLAKDKKSQEAVLTNYIECWYRLGYDCLRFISGFRFSGSLSFSSKKRVGKDTALLSKGDRLWVEEEKGVITSWQDFERYSWPSLQKLDLWPFEFTSKNLPEGMGIFASFSPGVLEVLFNELFGLETLSYLLSDSPDLVEAASERVGELIYGAYKKIIGLDNLVGFFQGDDMGFKTATLVSPDILRKYVLPWHKRFAKLAHDNGLLYILHSCGYCDSIMEDLIEDVRIDAKHSFEDVIMPVAEFKRKYGNRIAVLGGVDVGKLSQLKEKELRCYVRDILDKCMPGGGYALGSGNSITNYIPIENYLIMLDEGAKWQ</sequence>
<protein>
    <recommendedName>
        <fullName evidence="1">Uroporphyrinogen decarboxylase (URO-D) domain-containing protein</fullName>
    </recommendedName>
</protein>
<dbReference type="InterPro" id="IPR038071">
    <property type="entry name" value="UROD/MetE-like_sf"/>
</dbReference>
<dbReference type="GO" id="GO:0004853">
    <property type="term" value="F:uroporphyrinogen decarboxylase activity"/>
    <property type="evidence" value="ECO:0007669"/>
    <property type="project" value="InterPro"/>
</dbReference>
<dbReference type="EMBL" id="BARU01000041">
    <property type="protein sequence ID" value="GAH26028.1"/>
    <property type="molecule type" value="Genomic_DNA"/>
</dbReference>
<organism evidence="2">
    <name type="scientific">marine sediment metagenome</name>
    <dbReference type="NCBI Taxonomy" id="412755"/>
    <lineage>
        <taxon>unclassified sequences</taxon>
        <taxon>metagenomes</taxon>
        <taxon>ecological metagenomes</taxon>
    </lineage>
</organism>